<dbReference type="GO" id="GO:0004816">
    <property type="term" value="F:asparagine-tRNA ligase activity"/>
    <property type="evidence" value="ECO:0007669"/>
    <property type="project" value="UniProtKB-UniRule"/>
</dbReference>
<dbReference type="GO" id="GO:0005737">
    <property type="term" value="C:cytoplasm"/>
    <property type="evidence" value="ECO:0007669"/>
    <property type="project" value="UniProtKB-SubCell"/>
</dbReference>
<accession>A0A0F4KUQ9</accession>
<evidence type="ECO:0000256" key="4">
    <source>
        <dbReference type="ARBA" id="ARBA00022840"/>
    </source>
</evidence>
<dbReference type="InterPro" id="IPR002312">
    <property type="entry name" value="Asp/Asn-tRNA-synth_IIb"/>
</dbReference>
<dbReference type="PATRIC" id="fig|1218508.4.peg.769"/>
<dbReference type="SUPFAM" id="SSF50249">
    <property type="entry name" value="Nucleic acid-binding proteins"/>
    <property type="match status" value="1"/>
</dbReference>
<dbReference type="GO" id="GO:0016740">
    <property type="term" value="F:transferase activity"/>
    <property type="evidence" value="ECO:0007669"/>
    <property type="project" value="UniProtKB-ARBA"/>
</dbReference>
<dbReference type="InterPro" id="IPR004365">
    <property type="entry name" value="NA-bd_OB_tRNA"/>
</dbReference>
<evidence type="ECO:0000256" key="5">
    <source>
        <dbReference type="ARBA" id="ARBA00022917"/>
    </source>
</evidence>
<keyword evidence="3 7" id="KW-0547">Nucleotide-binding</keyword>
<evidence type="ECO:0000256" key="3">
    <source>
        <dbReference type="ARBA" id="ARBA00022741"/>
    </source>
</evidence>
<dbReference type="PANTHER" id="PTHR22594:SF34">
    <property type="entry name" value="ASPARAGINE--TRNA LIGASE, MITOCHONDRIAL-RELATED"/>
    <property type="match status" value="1"/>
</dbReference>
<dbReference type="Gene3D" id="2.40.50.140">
    <property type="entry name" value="Nucleic acid-binding proteins"/>
    <property type="match status" value="1"/>
</dbReference>
<dbReference type="RefSeq" id="WP_045922597.1">
    <property type="nucleotide sequence ID" value="NZ_JAAEDZ010000003.1"/>
</dbReference>
<comment type="similarity">
    <text evidence="1 7">Belongs to the class-II aminoacyl-tRNA synthetase family.</text>
</comment>
<proteinExistence type="inferred from homology"/>
<dbReference type="InterPro" id="IPR006195">
    <property type="entry name" value="aa-tRNA-synth_II"/>
</dbReference>
<dbReference type="InterPro" id="IPR012340">
    <property type="entry name" value="NA-bd_OB-fold"/>
</dbReference>
<dbReference type="EMBL" id="JXBZ01000007">
    <property type="protein sequence ID" value="KJY48931.1"/>
    <property type="molecule type" value="Genomic_DNA"/>
</dbReference>
<dbReference type="PRINTS" id="PR01042">
    <property type="entry name" value="TRNASYNTHASP"/>
</dbReference>
<dbReference type="Proteomes" id="UP000033695">
    <property type="component" value="Unassembled WGS sequence"/>
</dbReference>
<comment type="subunit">
    <text evidence="7">Homodimer.</text>
</comment>
<dbReference type="PANTHER" id="PTHR22594">
    <property type="entry name" value="ASPARTYL/LYSYL-TRNA SYNTHETASE"/>
    <property type="match status" value="1"/>
</dbReference>
<sequence>MQQINIADAAQHVNEEVKIGVWLTDKRSSGKIAFLQLRDGTAYFQGVVSKNQVSDEVFELAKKLRQETSFYVTGVIHQDKRSHFGYEIEISNLELVGESADFPITPKEHGIEFLLDHRHLWLRSRRPFAIMKIRDEMIRATYNFFHQEGFVKFDAPILTGTAPEGTTELFSTDYFDNEAFLSQSGQLYEEVGAMAFDKVYSFGPTFRAEKSKTRRHLTEFWMIEPEMAFMHQEESLQIQERYIAFLVQAVLDNCQYELKLLERDPEILKRYTQTPYPRISYDEAIKLCQKGGINIQWGDDFGAPEETYISDQFDQPVFVLNYPKTIKPFYMKTDPTRDDLYICADLLAPEGYGEIIGGSEREADYEKLKAEMVRQGLSLTDYDWYLDLRKYGSVPHSGFGLGLERALTWICHLDHLREAIPFPRMINRLRP</sequence>
<dbReference type="Pfam" id="PF01336">
    <property type="entry name" value="tRNA_anti-codon"/>
    <property type="match status" value="1"/>
</dbReference>
<evidence type="ECO:0000256" key="6">
    <source>
        <dbReference type="ARBA" id="ARBA00023146"/>
    </source>
</evidence>
<keyword evidence="6 7" id="KW-0030">Aminoacyl-tRNA synthetase</keyword>
<dbReference type="HAMAP" id="MF_00534">
    <property type="entry name" value="Asn_tRNA_synth"/>
    <property type="match status" value="1"/>
</dbReference>
<keyword evidence="5 7" id="KW-0648">Protein biosynthesis</keyword>
<dbReference type="AlphaFoldDB" id="A0A0F4KUQ9"/>
<dbReference type="PROSITE" id="PS50862">
    <property type="entry name" value="AA_TRNA_LIGASE_II"/>
    <property type="match status" value="1"/>
</dbReference>
<dbReference type="STRING" id="1218508.JG29_07510"/>
<evidence type="ECO:0000256" key="2">
    <source>
        <dbReference type="ARBA" id="ARBA00022598"/>
    </source>
</evidence>
<dbReference type="CDD" id="cd04323">
    <property type="entry name" value="AsnRS_cyto_like_N"/>
    <property type="match status" value="1"/>
</dbReference>
<dbReference type="GO" id="GO:0140096">
    <property type="term" value="F:catalytic activity, acting on a protein"/>
    <property type="evidence" value="ECO:0007669"/>
    <property type="project" value="UniProtKB-ARBA"/>
</dbReference>
<dbReference type="OrthoDB" id="9762036at2"/>
<dbReference type="SUPFAM" id="SSF55681">
    <property type="entry name" value="Class II aaRS and biotin synthetases"/>
    <property type="match status" value="1"/>
</dbReference>
<reference evidence="9 10" key="1">
    <citation type="submission" date="2014-12" db="EMBL/GenBank/DDBJ databases">
        <title>Comparative genomics of the lactic acid bacteria isolated from the honey bee gut.</title>
        <authorList>
            <person name="Ellegaard K.M."/>
            <person name="Tamarit D."/>
            <person name="Javelind E."/>
            <person name="Olofsson T."/>
            <person name="Andersson S.G."/>
            <person name="Vasquez A."/>
        </authorList>
    </citation>
    <scope>NUCLEOTIDE SEQUENCE [LARGE SCALE GENOMIC DNA]</scope>
    <source>
        <strain evidence="9 10">Hon2</strain>
    </source>
</reference>
<comment type="subcellular location">
    <subcellularLocation>
        <location evidence="7">Cytoplasm</location>
    </subcellularLocation>
</comment>
<dbReference type="EC" id="6.1.1.22" evidence="7"/>
<comment type="caution">
    <text evidence="9">The sequence shown here is derived from an EMBL/GenBank/DDBJ whole genome shotgun (WGS) entry which is preliminary data.</text>
</comment>
<evidence type="ECO:0000313" key="9">
    <source>
        <dbReference type="EMBL" id="KJY48931.1"/>
    </source>
</evidence>
<dbReference type="GO" id="GO:0005524">
    <property type="term" value="F:ATP binding"/>
    <property type="evidence" value="ECO:0007669"/>
    <property type="project" value="UniProtKB-UniRule"/>
</dbReference>
<dbReference type="CDD" id="cd00776">
    <property type="entry name" value="AsxRS_core"/>
    <property type="match status" value="1"/>
</dbReference>
<keyword evidence="10" id="KW-1185">Reference proteome</keyword>
<dbReference type="InterPro" id="IPR045864">
    <property type="entry name" value="aa-tRNA-synth_II/BPL/LPL"/>
</dbReference>
<name>A0A0F4KUQ9_9LACO</name>
<dbReference type="InterPro" id="IPR004522">
    <property type="entry name" value="Asn-tRNA-ligase"/>
</dbReference>
<evidence type="ECO:0000256" key="1">
    <source>
        <dbReference type="ARBA" id="ARBA00008226"/>
    </source>
</evidence>
<organism evidence="9 10">
    <name type="scientific">Bombilactobacillus mellis</name>
    <dbReference type="NCBI Taxonomy" id="1218508"/>
    <lineage>
        <taxon>Bacteria</taxon>
        <taxon>Bacillati</taxon>
        <taxon>Bacillota</taxon>
        <taxon>Bacilli</taxon>
        <taxon>Lactobacillales</taxon>
        <taxon>Lactobacillaceae</taxon>
        <taxon>Bombilactobacillus</taxon>
    </lineage>
</organism>
<evidence type="ECO:0000256" key="7">
    <source>
        <dbReference type="HAMAP-Rule" id="MF_00534"/>
    </source>
</evidence>
<dbReference type="InterPro" id="IPR004364">
    <property type="entry name" value="Aa-tRNA-synt_II"/>
</dbReference>
<evidence type="ECO:0000313" key="10">
    <source>
        <dbReference type="Proteomes" id="UP000033695"/>
    </source>
</evidence>
<feature type="domain" description="Aminoacyl-transfer RNA synthetases class-II family profile" evidence="8">
    <location>
        <begin position="131"/>
        <end position="431"/>
    </location>
</feature>
<protein>
    <recommendedName>
        <fullName evidence="7">Asparagine--tRNA ligase</fullName>
        <ecNumber evidence="7">6.1.1.22</ecNumber>
    </recommendedName>
    <alternativeName>
        <fullName evidence="7">Asparaginyl-tRNA synthetase</fullName>
        <shortName evidence="7">AsnRS</shortName>
    </alternativeName>
</protein>
<keyword evidence="2 7" id="KW-0436">Ligase</keyword>
<keyword evidence="4 7" id="KW-0067">ATP-binding</keyword>
<dbReference type="GO" id="GO:0003676">
    <property type="term" value="F:nucleic acid binding"/>
    <property type="evidence" value="ECO:0007669"/>
    <property type="project" value="InterPro"/>
</dbReference>
<gene>
    <name evidence="7 9" type="primary">asnS</name>
    <name evidence="9" type="ORF">JG29_07510</name>
</gene>
<comment type="catalytic activity">
    <reaction evidence="7">
        <text>tRNA(Asn) + L-asparagine + ATP = L-asparaginyl-tRNA(Asn) + AMP + diphosphate + H(+)</text>
        <dbReference type="Rhea" id="RHEA:11180"/>
        <dbReference type="Rhea" id="RHEA-COMP:9659"/>
        <dbReference type="Rhea" id="RHEA-COMP:9674"/>
        <dbReference type="ChEBI" id="CHEBI:15378"/>
        <dbReference type="ChEBI" id="CHEBI:30616"/>
        <dbReference type="ChEBI" id="CHEBI:33019"/>
        <dbReference type="ChEBI" id="CHEBI:58048"/>
        <dbReference type="ChEBI" id="CHEBI:78442"/>
        <dbReference type="ChEBI" id="CHEBI:78515"/>
        <dbReference type="ChEBI" id="CHEBI:456215"/>
        <dbReference type="EC" id="6.1.1.22"/>
    </reaction>
</comment>
<evidence type="ECO:0000259" key="8">
    <source>
        <dbReference type="PROSITE" id="PS50862"/>
    </source>
</evidence>
<dbReference type="GO" id="GO:0006421">
    <property type="term" value="P:asparaginyl-tRNA aminoacylation"/>
    <property type="evidence" value="ECO:0007669"/>
    <property type="project" value="UniProtKB-UniRule"/>
</dbReference>
<dbReference type="HOGENOM" id="CLU_004553_2_0_9"/>
<dbReference type="Gene3D" id="3.30.930.10">
    <property type="entry name" value="Bira Bifunctional Protein, Domain 2"/>
    <property type="match status" value="1"/>
</dbReference>
<keyword evidence="7" id="KW-0963">Cytoplasm</keyword>
<dbReference type="Pfam" id="PF00152">
    <property type="entry name" value="tRNA-synt_2"/>
    <property type="match status" value="1"/>
</dbReference>
<dbReference type="NCBIfam" id="NF003037">
    <property type="entry name" value="PRK03932.1"/>
    <property type="match status" value="1"/>
</dbReference>
<dbReference type="NCBIfam" id="TIGR00457">
    <property type="entry name" value="asnS"/>
    <property type="match status" value="1"/>
</dbReference>